<sequence length="106" mass="11870">MESNQNIQYCIYRKVIASGPIGRQTLIISLPKIWTVAHGIKQGQVVKAIFDNFKGLLIIPEDKPNKLPILDKNLKNIKITSYRILNPKDSSNLKPPTLASNQSSKT</sequence>
<name>X1B7N2_9ZZZZ</name>
<accession>X1B7N2</accession>
<dbReference type="AlphaFoldDB" id="X1B7N2"/>
<organism evidence="1">
    <name type="scientific">marine sediment metagenome</name>
    <dbReference type="NCBI Taxonomy" id="412755"/>
    <lineage>
        <taxon>unclassified sequences</taxon>
        <taxon>metagenomes</taxon>
        <taxon>ecological metagenomes</taxon>
    </lineage>
</organism>
<protein>
    <recommendedName>
        <fullName evidence="2">SpoVT-AbrB domain-containing protein</fullName>
    </recommendedName>
</protein>
<reference evidence="1" key="1">
    <citation type="journal article" date="2014" name="Front. Microbiol.">
        <title>High frequency of phylogenetically diverse reductive dehalogenase-homologous genes in deep subseafloor sedimentary metagenomes.</title>
        <authorList>
            <person name="Kawai M."/>
            <person name="Futagami T."/>
            <person name="Toyoda A."/>
            <person name="Takaki Y."/>
            <person name="Nishi S."/>
            <person name="Hori S."/>
            <person name="Arai W."/>
            <person name="Tsubouchi T."/>
            <person name="Morono Y."/>
            <person name="Uchiyama I."/>
            <person name="Ito T."/>
            <person name="Fujiyama A."/>
            <person name="Inagaki F."/>
            <person name="Takami H."/>
        </authorList>
    </citation>
    <scope>NUCLEOTIDE SEQUENCE</scope>
    <source>
        <strain evidence="1">Expedition CK06-06</strain>
    </source>
</reference>
<evidence type="ECO:0000313" key="1">
    <source>
        <dbReference type="EMBL" id="GAG91779.1"/>
    </source>
</evidence>
<dbReference type="EMBL" id="BART01022042">
    <property type="protein sequence ID" value="GAG91779.1"/>
    <property type="molecule type" value="Genomic_DNA"/>
</dbReference>
<gene>
    <name evidence="1" type="ORF">S01H4_40473</name>
</gene>
<comment type="caution">
    <text evidence="1">The sequence shown here is derived from an EMBL/GenBank/DDBJ whole genome shotgun (WGS) entry which is preliminary data.</text>
</comment>
<proteinExistence type="predicted"/>
<evidence type="ECO:0008006" key="2">
    <source>
        <dbReference type="Google" id="ProtNLM"/>
    </source>
</evidence>